<sequence>MAASSTTRAAVRGILERVAVGDDASDFSDLSDCDEEERTVANNAAPGDASGDDEPHFFSSSASSCSTSGRKREKSLLQVCHPYFSGTFSEPDDLETPMELFWKLLTNDMLEMLVQQTNLYSTQKYGASVNTNISEVEQFLGIYLQMGLVQMLKETYTFGLGSDTVLRMCSGLPSDEGFKVAADNLFSSLDLIEELTSRGIQYVSTLRQNRLKDCQIMEEKALKKFGQGFHDYRVDNKNGLAVLRWFDRKAVTLVSNFASVEPTVKRYDRKVKKHSDVPRPCVVGAYNSFTGGIDQHNYQVSLYIYTIMSRRWYMYLLYHSIFICAVNAWNQHRRQSAQLRSKPMKLRVFITALSERLMLSGKTKRDAHLACHQVLQKKKKSSTKRAQC</sequence>
<feature type="compositionally biased region" description="Low complexity" evidence="1">
    <location>
        <begin position="59"/>
        <end position="68"/>
    </location>
</feature>
<dbReference type="PANTHER" id="PTHR47272">
    <property type="entry name" value="DDE_TNP_1_7 DOMAIN-CONTAINING PROTEIN"/>
    <property type="match status" value="1"/>
</dbReference>
<dbReference type="PANTHER" id="PTHR47272:SF1">
    <property type="entry name" value="PIGGYBAC TRANSPOSABLE ELEMENT-DERIVED PROTEIN 3-LIKE"/>
    <property type="match status" value="1"/>
</dbReference>
<feature type="transmembrane region" description="Helical" evidence="2">
    <location>
        <begin position="312"/>
        <end position="330"/>
    </location>
</feature>
<dbReference type="EMBL" id="JABSTU010000001">
    <property type="protein sequence ID" value="KAH8042482.1"/>
    <property type="molecule type" value="Genomic_DNA"/>
</dbReference>
<dbReference type="Pfam" id="PF13843">
    <property type="entry name" value="DDE_Tnp_1_7"/>
    <property type="match status" value="2"/>
</dbReference>
<feature type="domain" description="PiggyBac transposable element-derived protein" evidence="3">
    <location>
        <begin position="159"/>
        <end position="329"/>
    </location>
</feature>
<feature type="compositionally biased region" description="Acidic residues" evidence="1">
    <location>
        <begin position="24"/>
        <end position="37"/>
    </location>
</feature>
<evidence type="ECO:0000256" key="2">
    <source>
        <dbReference type="SAM" id="Phobius"/>
    </source>
</evidence>
<reference evidence="4" key="2">
    <citation type="submission" date="2021-09" db="EMBL/GenBank/DDBJ databases">
        <authorList>
            <person name="Jia N."/>
            <person name="Wang J."/>
            <person name="Shi W."/>
            <person name="Du L."/>
            <person name="Sun Y."/>
            <person name="Zhan W."/>
            <person name="Jiang J."/>
            <person name="Wang Q."/>
            <person name="Zhang B."/>
            <person name="Ji P."/>
            <person name="Sakyi L.B."/>
            <person name="Cui X."/>
            <person name="Yuan T."/>
            <person name="Jiang B."/>
            <person name="Yang W."/>
            <person name="Lam T.T.-Y."/>
            <person name="Chang Q."/>
            <person name="Ding S."/>
            <person name="Wang X."/>
            <person name="Zhu J."/>
            <person name="Ruan X."/>
            <person name="Zhao L."/>
            <person name="Wei J."/>
            <person name="Que T."/>
            <person name="Du C."/>
            <person name="Cheng J."/>
            <person name="Dai P."/>
            <person name="Han X."/>
            <person name="Huang E."/>
            <person name="Gao Y."/>
            <person name="Liu J."/>
            <person name="Shao H."/>
            <person name="Ye R."/>
            <person name="Li L."/>
            <person name="Wei W."/>
            <person name="Wang X."/>
            <person name="Wang C."/>
            <person name="Huo Q."/>
            <person name="Li W."/>
            <person name="Guo W."/>
            <person name="Chen H."/>
            <person name="Chen S."/>
            <person name="Zhou L."/>
            <person name="Zhou L."/>
            <person name="Ni X."/>
            <person name="Tian J."/>
            <person name="Zhou Y."/>
            <person name="Sheng Y."/>
            <person name="Liu T."/>
            <person name="Pan Y."/>
            <person name="Xia L."/>
            <person name="Li J."/>
            <person name="Zhao F."/>
            <person name="Cao W."/>
        </authorList>
    </citation>
    <scope>NUCLEOTIDE SEQUENCE</scope>
    <source>
        <strain evidence="4">Rmic-2018</strain>
        <tissue evidence="4">Larvae</tissue>
    </source>
</reference>
<dbReference type="Proteomes" id="UP000821866">
    <property type="component" value="Chromosome 1"/>
</dbReference>
<protein>
    <recommendedName>
        <fullName evidence="3">PiggyBac transposable element-derived protein domain-containing protein</fullName>
    </recommendedName>
</protein>
<feature type="domain" description="PiggyBac transposable element-derived protein" evidence="3">
    <location>
        <begin position="96"/>
        <end position="152"/>
    </location>
</feature>
<evidence type="ECO:0000313" key="4">
    <source>
        <dbReference type="EMBL" id="KAH8042482.1"/>
    </source>
</evidence>
<keyword evidence="2" id="KW-1133">Transmembrane helix</keyword>
<evidence type="ECO:0000313" key="5">
    <source>
        <dbReference type="Proteomes" id="UP000821866"/>
    </source>
</evidence>
<organism evidence="4 5">
    <name type="scientific">Rhipicephalus microplus</name>
    <name type="common">Cattle tick</name>
    <name type="synonym">Boophilus microplus</name>
    <dbReference type="NCBI Taxonomy" id="6941"/>
    <lineage>
        <taxon>Eukaryota</taxon>
        <taxon>Metazoa</taxon>
        <taxon>Ecdysozoa</taxon>
        <taxon>Arthropoda</taxon>
        <taxon>Chelicerata</taxon>
        <taxon>Arachnida</taxon>
        <taxon>Acari</taxon>
        <taxon>Parasitiformes</taxon>
        <taxon>Ixodida</taxon>
        <taxon>Ixodoidea</taxon>
        <taxon>Ixodidae</taxon>
        <taxon>Rhipicephalinae</taxon>
        <taxon>Rhipicephalus</taxon>
        <taxon>Boophilus</taxon>
    </lineage>
</organism>
<keyword evidence="2" id="KW-0472">Membrane</keyword>
<comment type="caution">
    <text evidence="4">The sequence shown here is derived from an EMBL/GenBank/DDBJ whole genome shotgun (WGS) entry which is preliminary data.</text>
</comment>
<keyword evidence="5" id="KW-1185">Reference proteome</keyword>
<reference evidence="4" key="1">
    <citation type="journal article" date="2020" name="Cell">
        <title>Large-Scale Comparative Analyses of Tick Genomes Elucidate Their Genetic Diversity and Vector Capacities.</title>
        <authorList>
            <consortium name="Tick Genome and Microbiome Consortium (TIGMIC)"/>
            <person name="Jia N."/>
            <person name="Wang J."/>
            <person name="Shi W."/>
            <person name="Du L."/>
            <person name="Sun Y."/>
            <person name="Zhan W."/>
            <person name="Jiang J.F."/>
            <person name="Wang Q."/>
            <person name="Zhang B."/>
            <person name="Ji P."/>
            <person name="Bell-Sakyi L."/>
            <person name="Cui X.M."/>
            <person name="Yuan T.T."/>
            <person name="Jiang B.G."/>
            <person name="Yang W.F."/>
            <person name="Lam T.T."/>
            <person name="Chang Q.C."/>
            <person name="Ding S.J."/>
            <person name="Wang X.J."/>
            <person name="Zhu J.G."/>
            <person name="Ruan X.D."/>
            <person name="Zhao L."/>
            <person name="Wei J.T."/>
            <person name="Ye R.Z."/>
            <person name="Que T.C."/>
            <person name="Du C.H."/>
            <person name="Zhou Y.H."/>
            <person name="Cheng J.X."/>
            <person name="Dai P.F."/>
            <person name="Guo W.B."/>
            <person name="Han X.H."/>
            <person name="Huang E.J."/>
            <person name="Li L.F."/>
            <person name="Wei W."/>
            <person name="Gao Y.C."/>
            <person name="Liu J.Z."/>
            <person name="Shao H.Z."/>
            <person name="Wang X."/>
            <person name="Wang C.C."/>
            <person name="Yang T.C."/>
            <person name="Huo Q.B."/>
            <person name="Li W."/>
            <person name="Chen H.Y."/>
            <person name="Chen S.E."/>
            <person name="Zhou L.G."/>
            <person name="Ni X.B."/>
            <person name="Tian J.H."/>
            <person name="Sheng Y."/>
            <person name="Liu T."/>
            <person name="Pan Y.S."/>
            <person name="Xia L.Y."/>
            <person name="Li J."/>
            <person name="Zhao F."/>
            <person name="Cao W.C."/>
        </authorList>
    </citation>
    <scope>NUCLEOTIDE SEQUENCE</scope>
    <source>
        <strain evidence="4">Rmic-2018</strain>
    </source>
</reference>
<dbReference type="AlphaFoldDB" id="A0A9J6F6E0"/>
<name>A0A9J6F6E0_RHIMP</name>
<keyword evidence="2" id="KW-0812">Transmembrane</keyword>
<evidence type="ECO:0000259" key="3">
    <source>
        <dbReference type="Pfam" id="PF13843"/>
    </source>
</evidence>
<dbReference type="InterPro" id="IPR029526">
    <property type="entry name" value="PGBD"/>
</dbReference>
<feature type="region of interest" description="Disordered" evidence="1">
    <location>
        <begin position="24"/>
        <end position="68"/>
    </location>
</feature>
<proteinExistence type="predicted"/>
<evidence type="ECO:0000256" key="1">
    <source>
        <dbReference type="SAM" id="MobiDB-lite"/>
    </source>
</evidence>
<accession>A0A9J6F6E0</accession>
<gene>
    <name evidence="4" type="ORF">HPB51_023530</name>
</gene>
<dbReference type="VEuPathDB" id="VectorBase:LOC119164913"/>